<feature type="compositionally biased region" description="Basic and acidic residues" evidence="1">
    <location>
        <begin position="9"/>
        <end position="19"/>
    </location>
</feature>
<organism evidence="2">
    <name type="scientific">Terrestrivirus sp</name>
    <dbReference type="NCBI Taxonomy" id="2487775"/>
    <lineage>
        <taxon>Viruses</taxon>
        <taxon>Varidnaviria</taxon>
        <taxon>Bamfordvirae</taxon>
        <taxon>Nucleocytoviricota</taxon>
        <taxon>Megaviricetes</taxon>
        <taxon>Imitervirales</taxon>
        <taxon>Mimiviridae</taxon>
        <taxon>Klosneuvirinae</taxon>
    </lineage>
</organism>
<feature type="compositionally biased region" description="Polar residues" evidence="1">
    <location>
        <begin position="20"/>
        <end position="29"/>
    </location>
</feature>
<gene>
    <name evidence="2" type="ORF">Terrestrivirus1_227</name>
</gene>
<protein>
    <submittedName>
        <fullName evidence="2">Uncharacterized protein</fullName>
    </submittedName>
</protein>
<evidence type="ECO:0000256" key="1">
    <source>
        <dbReference type="SAM" id="MobiDB-lite"/>
    </source>
</evidence>
<evidence type="ECO:0000313" key="2">
    <source>
        <dbReference type="EMBL" id="AYV75353.1"/>
    </source>
</evidence>
<dbReference type="EMBL" id="MK071979">
    <property type="protein sequence ID" value="AYV75353.1"/>
    <property type="molecule type" value="Genomic_DNA"/>
</dbReference>
<accession>A0A3G4ZP35</accession>
<feature type="region of interest" description="Disordered" evidence="1">
    <location>
        <begin position="1"/>
        <end position="30"/>
    </location>
</feature>
<proteinExistence type="predicted"/>
<name>A0A3G4ZP35_9VIRU</name>
<reference evidence="2" key="1">
    <citation type="submission" date="2018-10" db="EMBL/GenBank/DDBJ databases">
        <title>Hidden diversity of soil giant viruses.</title>
        <authorList>
            <person name="Schulz F."/>
            <person name="Alteio L."/>
            <person name="Goudeau D."/>
            <person name="Ryan E.M."/>
            <person name="Malmstrom R.R."/>
            <person name="Blanchard J."/>
            <person name="Woyke T."/>
        </authorList>
    </citation>
    <scope>NUCLEOTIDE SEQUENCE</scope>
    <source>
        <strain evidence="2">TEV1</strain>
    </source>
</reference>
<sequence>MGSSQSTQNERHQSVEKSTDGNGNQVNNKFENKYEALKARRVEMITRGEDLCDKLVQEMKHHLNTIITLEHIKQKITDKLCKYVNVVFHIDNLITDGSAKAFREKSDACTFLIPLTTSVHDPENTVTILDRMHTKMYDNFFRGFKITYNRNMKLSGVHYNKSLFIFEIEVTKDNYECPLKNKETETKKKQETQSQPQTVGVIKSRSYSEYDSDSDEQCISSKIKIVVEEKSKPETENDTENEDRDEFYELYNKFAEDLNSANMKVYNNRFDGIVVRVQNDLLNRFAYQSSYEFSDGFEMGYIHNKLNKDARLASYADIIVINTKKYRDGNSKYTSFSKVSPSKYEIVFKYE</sequence>